<dbReference type="EMBL" id="RPFW01000003">
    <property type="protein sequence ID" value="TVZ04506.1"/>
    <property type="molecule type" value="Genomic_DNA"/>
</dbReference>
<feature type="region of interest" description="Disordered" evidence="1">
    <location>
        <begin position="38"/>
        <end position="71"/>
    </location>
</feature>
<protein>
    <submittedName>
        <fullName evidence="4">Polysaccharide deacetylase family protein</fullName>
    </submittedName>
</protein>
<dbReference type="Gene3D" id="2.130.10.30">
    <property type="entry name" value="Regulator of chromosome condensation 1/beta-lactamase-inhibitor protein II"/>
    <property type="match status" value="1"/>
</dbReference>
<evidence type="ECO:0000256" key="1">
    <source>
        <dbReference type="SAM" id="MobiDB-lite"/>
    </source>
</evidence>
<evidence type="ECO:0000256" key="2">
    <source>
        <dbReference type="SAM" id="SignalP"/>
    </source>
</evidence>
<dbReference type="PROSITE" id="PS51257">
    <property type="entry name" value="PROKAR_LIPOPROTEIN"/>
    <property type="match status" value="1"/>
</dbReference>
<evidence type="ECO:0000313" key="5">
    <source>
        <dbReference type="Proteomes" id="UP000460272"/>
    </source>
</evidence>
<organism evidence="4 5">
    <name type="scientific">Trebonia kvetii</name>
    <dbReference type="NCBI Taxonomy" id="2480626"/>
    <lineage>
        <taxon>Bacteria</taxon>
        <taxon>Bacillati</taxon>
        <taxon>Actinomycetota</taxon>
        <taxon>Actinomycetes</taxon>
        <taxon>Streptosporangiales</taxon>
        <taxon>Treboniaceae</taxon>
        <taxon>Trebonia</taxon>
    </lineage>
</organism>
<keyword evidence="5" id="KW-1185">Reference proteome</keyword>
<dbReference type="InterPro" id="IPR050248">
    <property type="entry name" value="Polysacc_deacetylase_ArnD"/>
</dbReference>
<dbReference type="Pfam" id="PF01522">
    <property type="entry name" value="Polysacc_deac_1"/>
    <property type="match status" value="1"/>
</dbReference>
<feature type="chain" id="PRO_5038863147" evidence="2">
    <location>
        <begin position="21"/>
        <end position="532"/>
    </location>
</feature>
<dbReference type="InterPro" id="IPR011330">
    <property type="entry name" value="Glyco_hydro/deAcase_b/a-brl"/>
</dbReference>
<dbReference type="InterPro" id="IPR002509">
    <property type="entry name" value="NODB_dom"/>
</dbReference>
<dbReference type="CDD" id="cd10917">
    <property type="entry name" value="CE4_NodB_like_6s_7s"/>
    <property type="match status" value="1"/>
</dbReference>
<comment type="caution">
    <text evidence="4">The sequence shown here is derived from an EMBL/GenBank/DDBJ whole genome shotgun (WGS) entry which is preliminary data.</text>
</comment>
<gene>
    <name evidence="4" type="ORF">EAS64_19295</name>
</gene>
<dbReference type="PANTHER" id="PTHR10587">
    <property type="entry name" value="GLYCOSYL TRANSFERASE-RELATED"/>
    <property type="match status" value="1"/>
</dbReference>
<dbReference type="GO" id="GO:0005975">
    <property type="term" value="P:carbohydrate metabolic process"/>
    <property type="evidence" value="ECO:0007669"/>
    <property type="project" value="InterPro"/>
</dbReference>
<reference evidence="4 5" key="1">
    <citation type="submission" date="2018-11" db="EMBL/GenBank/DDBJ databases">
        <title>Trebonia kvetii gen.nov., sp.nov., a novel acidophilic actinobacterium, and proposal of the new actinobacterial family Treboniaceae fam. nov.</title>
        <authorList>
            <person name="Rapoport D."/>
            <person name="Sagova-Mareckova M."/>
            <person name="Sedlacek I."/>
            <person name="Provaznik J."/>
            <person name="Kralova S."/>
            <person name="Pavlinic D."/>
            <person name="Benes V."/>
            <person name="Kopecky J."/>
        </authorList>
    </citation>
    <scope>NUCLEOTIDE SEQUENCE [LARGE SCALE GENOMIC DNA]</scope>
    <source>
        <strain evidence="4 5">15Tr583</strain>
    </source>
</reference>
<dbReference type="InterPro" id="IPR009091">
    <property type="entry name" value="RCC1/BLIP-II"/>
</dbReference>
<dbReference type="SUPFAM" id="SSF88713">
    <property type="entry name" value="Glycoside hydrolase/deacetylase"/>
    <property type="match status" value="1"/>
</dbReference>
<feature type="domain" description="NodB homology" evidence="3">
    <location>
        <begin position="101"/>
        <end position="288"/>
    </location>
</feature>
<dbReference type="Proteomes" id="UP000460272">
    <property type="component" value="Unassembled WGS sequence"/>
</dbReference>
<evidence type="ECO:0000313" key="4">
    <source>
        <dbReference type="EMBL" id="TVZ04506.1"/>
    </source>
</evidence>
<feature type="signal peptide" evidence="2">
    <location>
        <begin position="1"/>
        <end position="20"/>
    </location>
</feature>
<sequence length="532" mass="54150">MFTVRSIRFLGALTAASMLAACAVTPAAGAVHAKHPGVGATRTVKQPFPGKRHGGEGPAGPPAKRPGGRTAKAPAATHLVSAGCTAAPYGANFYAPDLGAKTVALTFDDGPGPSTPGILAVLREHGVPATFLNIGQNAAAYPALVREEASHGFLVGNHTWNHPNMPGLSAAAQAVEMDEASAEQEKLIGWGPCVFRPPYGNYNATLLSLAQQRGMAVWMWSVDTEDWKADGSAASSWVNRIISLAESEGGGQLHPVVLMHNAPSGDPATVAALPTIISYFRMRGYTFVNLAGDTGTGYYVATSAGAVHGYRTPRAGGSVGGRAAGLATDPDTGGYWLLKANGSVVAHNAPFYGQLSGRLPRHVTAVAIAADHGGYLVLTSDGGVHAFGAPYHGQPKGRMGKLKPVGLAADAATGGYWILNSGGGVWTYDATDYGSLAGKHYQVTAIAASAKGGYLLLTAAGRVFGFHADMHGSPAHGVGRGVTAVALAVAPATGGYLILLSNGHILGYGARTHGSPAAGLPPHQTATAIAAA</sequence>
<dbReference type="PROSITE" id="PS51677">
    <property type="entry name" value="NODB"/>
    <property type="match status" value="1"/>
</dbReference>
<dbReference type="OrthoDB" id="3521160at2"/>
<dbReference type="RefSeq" id="WP_145854532.1">
    <property type="nucleotide sequence ID" value="NZ_RPFW01000003.1"/>
</dbReference>
<keyword evidence="2" id="KW-0732">Signal</keyword>
<evidence type="ECO:0000259" key="3">
    <source>
        <dbReference type="PROSITE" id="PS51677"/>
    </source>
</evidence>
<proteinExistence type="predicted"/>
<accession>A0A6P2C202</accession>
<name>A0A6P2C202_9ACTN</name>
<dbReference type="SUPFAM" id="SSF50985">
    <property type="entry name" value="RCC1/BLIP-II"/>
    <property type="match status" value="1"/>
</dbReference>
<dbReference type="GO" id="GO:0016810">
    <property type="term" value="F:hydrolase activity, acting on carbon-nitrogen (but not peptide) bonds"/>
    <property type="evidence" value="ECO:0007669"/>
    <property type="project" value="InterPro"/>
</dbReference>
<dbReference type="AlphaFoldDB" id="A0A6P2C202"/>
<dbReference type="Gene3D" id="3.20.20.370">
    <property type="entry name" value="Glycoside hydrolase/deacetylase"/>
    <property type="match status" value="1"/>
</dbReference>